<reference evidence="1 2" key="1">
    <citation type="submission" date="2024-01" db="EMBL/GenBank/DDBJ databases">
        <title>Genome assemblies of Stephania.</title>
        <authorList>
            <person name="Yang L."/>
        </authorList>
    </citation>
    <scope>NUCLEOTIDE SEQUENCE [LARGE SCALE GENOMIC DNA]</scope>
    <source>
        <strain evidence="1">YNDBR</strain>
        <tissue evidence="1">Leaf</tissue>
    </source>
</reference>
<protein>
    <submittedName>
        <fullName evidence="1">Uncharacterized protein</fullName>
    </submittedName>
</protein>
<comment type="caution">
    <text evidence="1">The sequence shown here is derived from an EMBL/GenBank/DDBJ whole genome shotgun (WGS) entry which is preliminary data.</text>
</comment>
<dbReference type="AlphaFoldDB" id="A0AAP0Q171"/>
<organism evidence="1 2">
    <name type="scientific">Stephania yunnanensis</name>
    <dbReference type="NCBI Taxonomy" id="152371"/>
    <lineage>
        <taxon>Eukaryota</taxon>
        <taxon>Viridiplantae</taxon>
        <taxon>Streptophyta</taxon>
        <taxon>Embryophyta</taxon>
        <taxon>Tracheophyta</taxon>
        <taxon>Spermatophyta</taxon>
        <taxon>Magnoliopsida</taxon>
        <taxon>Ranunculales</taxon>
        <taxon>Menispermaceae</taxon>
        <taxon>Menispermoideae</taxon>
        <taxon>Cissampelideae</taxon>
        <taxon>Stephania</taxon>
    </lineage>
</organism>
<keyword evidence="2" id="KW-1185">Reference proteome</keyword>
<gene>
    <name evidence="1" type="ORF">Syun_004157</name>
</gene>
<evidence type="ECO:0000313" key="2">
    <source>
        <dbReference type="Proteomes" id="UP001420932"/>
    </source>
</evidence>
<dbReference type="Proteomes" id="UP001420932">
    <property type="component" value="Unassembled WGS sequence"/>
</dbReference>
<accession>A0AAP0Q171</accession>
<sequence>MEAASTERDRVEGGSSSSFASWSHMYAILKQQIEVAAKLPNPKNLIQRQPVYTFKRLSSIRNPYMNDDHYMKSLPMSHELIGSHTRNDFAQFQLVWSQIPHFLHRNLARTNRLAMLYNFVRKKPSENRTSGARRVKTQVEREKKQFFTLKYFICVEIDLGSFTDPITIPLGRDGVELWCFRGLESMFEVRKTQLNVTLIFMAGRSRRRGRSSKQDRGKGVMQAKPNHKYGSQLLSIVPTGVSIREPRLGRAELREQSPFSCDEEEYFENLDPSHLVPYEISLFVKPRAQMRYYVIKMVIIPERRFNIQNVSKYEDKIVSIIKDRG</sequence>
<dbReference type="EMBL" id="JBBNAF010000002">
    <property type="protein sequence ID" value="KAK9163255.1"/>
    <property type="molecule type" value="Genomic_DNA"/>
</dbReference>
<proteinExistence type="predicted"/>
<name>A0AAP0Q171_9MAGN</name>
<evidence type="ECO:0000313" key="1">
    <source>
        <dbReference type="EMBL" id="KAK9163255.1"/>
    </source>
</evidence>